<protein>
    <submittedName>
        <fullName evidence="2">Uncharacterized protein</fullName>
    </submittedName>
</protein>
<organism evidence="2 3">
    <name type="scientific">Natronobacterium haloterrestre</name>
    <name type="common">Halobiforma haloterrestris</name>
    <dbReference type="NCBI Taxonomy" id="148448"/>
    <lineage>
        <taxon>Archaea</taxon>
        <taxon>Methanobacteriati</taxon>
        <taxon>Methanobacteriota</taxon>
        <taxon>Stenosarchaea group</taxon>
        <taxon>Halobacteria</taxon>
        <taxon>Halobacteriales</taxon>
        <taxon>Natrialbaceae</taxon>
        <taxon>Natronobacterium</taxon>
    </lineage>
</organism>
<dbReference type="AlphaFoldDB" id="A0A1I1JJ59"/>
<feature type="region of interest" description="Disordered" evidence="1">
    <location>
        <begin position="87"/>
        <end position="118"/>
    </location>
</feature>
<reference evidence="3" key="1">
    <citation type="submission" date="2016-10" db="EMBL/GenBank/DDBJ databases">
        <authorList>
            <person name="Varghese N."/>
            <person name="Submissions S."/>
        </authorList>
    </citation>
    <scope>NUCLEOTIDE SEQUENCE [LARGE SCALE GENOMIC DNA]</scope>
    <source>
        <strain evidence="3">DSM 13078</strain>
    </source>
</reference>
<accession>A0A1I1JJ59</accession>
<evidence type="ECO:0000313" key="2">
    <source>
        <dbReference type="EMBL" id="SFC48375.1"/>
    </source>
</evidence>
<gene>
    <name evidence="2" type="ORF">SAMN05444422_10930</name>
</gene>
<dbReference type="EMBL" id="FOKW01000009">
    <property type="protein sequence ID" value="SFC48375.1"/>
    <property type="molecule type" value="Genomic_DNA"/>
</dbReference>
<name>A0A1I1JJ59_NATHA</name>
<dbReference type="Proteomes" id="UP000199161">
    <property type="component" value="Unassembled WGS sequence"/>
</dbReference>
<proteinExistence type="predicted"/>
<keyword evidence="3" id="KW-1185">Reference proteome</keyword>
<evidence type="ECO:0000256" key="1">
    <source>
        <dbReference type="SAM" id="MobiDB-lite"/>
    </source>
</evidence>
<dbReference type="RefSeq" id="WP_089789111.1">
    <property type="nucleotide sequence ID" value="NZ_FOKW01000009.1"/>
</dbReference>
<sequence length="118" mass="12841">MIPLDPFDGEVRSLHGRIRLTRTSAAALEDDVPGNETIRDETAAVIVGVRYNGDGVTDVDADEASVAGTDRSISRFEREYAREALAWPSSAKPTARTRHTILSPMRPRATFPGLPNPP</sequence>
<evidence type="ECO:0000313" key="3">
    <source>
        <dbReference type="Proteomes" id="UP000199161"/>
    </source>
</evidence>